<comment type="caution">
    <text evidence="2">The sequence shown here is derived from an EMBL/GenBank/DDBJ whole genome shotgun (WGS) entry which is preliminary data.</text>
</comment>
<keyword evidence="3" id="KW-1185">Reference proteome</keyword>
<accession>A0A9P4WMC3</accession>
<dbReference type="Pfam" id="PF06985">
    <property type="entry name" value="HET"/>
    <property type="match status" value="1"/>
</dbReference>
<protein>
    <recommendedName>
        <fullName evidence="1">Heterokaryon incompatibility domain-containing protein</fullName>
    </recommendedName>
</protein>
<organism evidence="2 3">
    <name type="scientific">Didymella heteroderae</name>
    <dbReference type="NCBI Taxonomy" id="1769908"/>
    <lineage>
        <taxon>Eukaryota</taxon>
        <taxon>Fungi</taxon>
        <taxon>Dikarya</taxon>
        <taxon>Ascomycota</taxon>
        <taxon>Pezizomycotina</taxon>
        <taxon>Dothideomycetes</taxon>
        <taxon>Pleosporomycetidae</taxon>
        <taxon>Pleosporales</taxon>
        <taxon>Pleosporineae</taxon>
        <taxon>Didymellaceae</taxon>
        <taxon>Didymella</taxon>
    </lineage>
</organism>
<feature type="domain" description="Heterokaryon incompatibility" evidence="1">
    <location>
        <begin position="1"/>
        <end position="92"/>
    </location>
</feature>
<dbReference type="PANTHER" id="PTHR33112:SF9">
    <property type="entry name" value="HETEROKARYON INCOMPATIBILITY DOMAIN-CONTAINING PROTEIN"/>
    <property type="match status" value="1"/>
</dbReference>
<evidence type="ECO:0000259" key="1">
    <source>
        <dbReference type="Pfam" id="PF06985"/>
    </source>
</evidence>
<dbReference type="AlphaFoldDB" id="A0A9P4WMC3"/>
<evidence type="ECO:0000313" key="2">
    <source>
        <dbReference type="EMBL" id="KAF3036831.1"/>
    </source>
</evidence>
<gene>
    <name evidence="2" type="ORF">E8E12_007027</name>
</gene>
<name>A0A9P4WMC3_9PLEO</name>
<dbReference type="PANTHER" id="PTHR33112">
    <property type="entry name" value="DOMAIN PROTEIN, PUTATIVE-RELATED"/>
    <property type="match status" value="1"/>
</dbReference>
<dbReference type="Proteomes" id="UP000758155">
    <property type="component" value="Unassembled WGS sequence"/>
</dbReference>
<sequence>MSDIYSNSYLTIAASKARSATETLFVPGQIEQGQTHWFRSSDNQMYAIHTREPEPHLYDFGGYAWQTETQAYRRTHRKTPLPLLRRAWAFQERYLSPRVVHFGPAELLWECAEDKCCECSNAKYPEDRKRLHVSGNTKPTYMYTSAQIWMDLIEQYTEKELTYPSDIFPGIQGVAKAMDRAGNYHAGIWDDDDVLQQLVWRAAKPGRPEKWRAPSWSWASVRGPVRYLLRSSHMGWKPKQMASLVSISTSPVGLDPLGEVRSGRLQLKGPCVDMQLDHRGLSREFPHKQVWTWPRQGVPSWHTRWSPDYDLSPFYGRTVKMMDIIHWPNDHVDDRRFLENRCYLVFICVNEVEEIYERIGHFEPHGEHIIGPLSGLGEETVLTIV</sequence>
<dbReference type="OrthoDB" id="3486565at2759"/>
<evidence type="ECO:0000313" key="3">
    <source>
        <dbReference type="Proteomes" id="UP000758155"/>
    </source>
</evidence>
<dbReference type="EMBL" id="SWKV01000047">
    <property type="protein sequence ID" value="KAF3036831.1"/>
    <property type="molecule type" value="Genomic_DNA"/>
</dbReference>
<proteinExistence type="predicted"/>
<reference evidence="2" key="1">
    <citation type="submission" date="2019-04" db="EMBL/GenBank/DDBJ databases">
        <title>Sequencing of skin fungus with MAO and IRED activity.</title>
        <authorList>
            <person name="Marsaioli A.J."/>
            <person name="Bonatto J.M.C."/>
            <person name="Reis Junior O."/>
        </authorList>
    </citation>
    <scope>NUCLEOTIDE SEQUENCE</scope>
    <source>
        <strain evidence="2">28M1</strain>
    </source>
</reference>
<dbReference type="InterPro" id="IPR010730">
    <property type="entry name" value="HET"/>
</dbReference>